<feature type="compositionally biased region" description="Polar residues" evidence="1">
    <location>
        <begin position="599"/>
        <end position="608"/>
    </location>
</feature>
<gene>
    <name evidence="3" type="ORF">KFL_002460120</name>
</gene>
<feature type="region of interest" description="Disordered" evidence="1">
    <location>
        <begin position="1142"/>
        <end position="1173"/>
    </location>
</feature>
<feature type="region of interest" description="Disordered" evidence="1">
    <location>
        <begin position="928"/>
        <end position="957"/>
    </location>
</feature>
<evidence type="ECO:0000256" key="1">
    <source>
        <dbReference type="SAM" id="MobiDB-lite"/>
    </source>
</evidence>
<feature type="region of interest" description="Disordered" evidence="1">
    <location>
        <begin position="275"/>
        <end position="391"/>
    </location>
</feature>
<dbReference type="PANTHER" id="PTHR36805">
    <property type="entry name" value="AGENET DOMAIN-CONTAINING PROTEIN"/>
    <property type="match status" value="1"/>
</dbReference>
<proteinExistence type="predicted"/>
<organism evidence="3 4">
    <name type="scientific">Klebsormidium nitens</name>
    <name type="common">Green alga</name>
    <name type="synonym">Ulothrix nitens</name>
    <dbReference type="NCBI Taxonomy" id="105231"/>
    <lineage>
        <taxon>Eukaryota</taxon>
        <taxon>Viridiplantae</taxon>
        <taxon>Streptophyta</taxon>
        <taxon>Klebsormidiophyceae</taxon>
        <taxon>Klebsormidiales</taxon>
        <taxon>Klebsormidiaceae</taxon>
        <taxon>Klebsormidium</taxon>
    </lineage>
</organism>
<feature type="region of interest" description="Disordered" evidence="1">
    <location>
        <begin position="623"/>
        <end position="668"/>
    </location>
</feature>
<dbReference type="InterPro" id="IPR014002">
    <property type="entry name" value="Agenet_dom_plant"/>
</dbReference>
<feature type="compositionally biased region" description="Basic and acidic residues" evidence="1">
    <location>
        <begin position="503"/>
        <end position="536"/>
    </location>
</feature>
<sequence length="1412" mass="151831">MAACKGAPQHCNLQVGDIIEHRGSRSGCKGAWIQSEVLDISYGEAAEAIYLHVRCLNFDDDLRTVRLYEAVPSQSAKKSKKVPMARPQPPPHYTTFAELSSFQGQELLFHRTRDYVAGDAVDVPLNNCWWEGRVKKIDGDQATVGFPKHGAGEESTQTVSTGVLRPTLVWQDDTWRAPPLNKGVPPLGIFQDTTAADLPETPTIQAHPLVSEPLKKVDPFLDFTDDDVRQGLETLLGYVPRRSHPGVQQLGLRGFFKQKVKEMHAEELFSAAPVRAPAAKSARVHARSPARVTQGKDEKNALSTDLPRLQVTPEKKARLRAPAHSGDGAKTKTRAEEKSSEEPLKAELVSRSAEEALSPATGSGKTAVVENSGVEGGEKGPVSDIANGQPLSGEHKTIWERIADAEPREFLRGLLGRWDEVSPPTAVRAFEKLNGWTPEERSMLRNSGSVKAWCRAKFEEMLKRSGFYVRFMRKNSSRHAYRWDPWEEGQVLDGDLEANDEGEKMMEEAPVQKREGESNVEEPSRSVEVRKRKAEEGGDDTGAPKRVCGAGKGRSPGESRVPEEGLINVPGKTLREHRFDRDGRVEKDREKRGSGETDAASQKLGQPSQLSLSEWLVELVTGGEGDERAADTAEKRKSGPVVDSAEAAVPEGSASKTEEANGNLASRPASCLERSEAISSARALLDTWTPDALDEARGLFYMVNGWLPDEDELGPVQISGWFRQKLERLVKFAERCFQAEGGDGVGFVKWAVDEASVAVEHPSREIGQEGSEGPMLLSNGESSKGADRNAFEPVEELIQELEPVGELDRELLGLPQKVLRQREGCEIPQLENFPLTESDDFSGLVHTTQTEGGDAGVNAGNRPGVDNGWEVAAGNAETRAELGESGNPTLDDVSVRESAGPSGPIRTNEAVAGDASVTAGSCPGVFNGGEVVAGNAETRGRNQKQRNRSAPSRPRSTVGRLLRDVCALANVPRERKAAALRVVQYRRGMRAVGLDAHGALALLDAVECAAGAHFARDAATGRFGIARRPDGREMRTMPSGWYDEVAGTNRLKDTDWGTELLTRSAVKGDPDRTPAAKVPGGWSGAALTAREKVKMHGFILRLTGNMLQVLAHMSSVAEWPVSLGPDVAGPCAATPATVPTTAVAANSPQRSRVAPSSGYGARPSAKTPAGPRGGAQFVRDILCARAASQTAPKASTVGKEPEEVAPDPNGAASKEAPGRRDQTADILEQMGIGWGEALDTFTGLTARDREKGAQRSAATLLQNVCALANATREQKIAALRELHYAAGESGETSLGGKVAGDLALLEAVERAAAPYLMKCEKTGRVMVGRSSGRERRNMPHGWLASVVGQGGRAETGQAEGDAHEGAPLIGLGDPGAKDVPKAMTQDNTFGRNKATQISELVKKVVQILRQDQ</sequence>
<dbReference type="SMART" id="SM00743">
    <property type="entry name" value="Agenet"/>
    <property type="match status" value="1"/>
</dbReference>
<feature type="region of interest" description="Disordered" evidence="1">
    <location>
        <begin position="503"/>
        <end position="608"/>
    </location>
</feature>
<protein>
    <recommendedName>
        <fullName evidence="2">Agenet domain-containing protein</fullName>
    </recommendedName>
</protein>
<evidence type="ECO:0000259" key="2">
    <source>
        <dbReference type="SMART" id="SM00743"/>
    </source>
</evidence>
<feature type="region of interest" description="Disordered" evidence="1">
    <location>
        <begin position="1189"/>
        <end position="1220"/>
    </location>
</feature>
<evidence type="ECO:0000313" key="4">
    <source>
        <dbReference type="Proteomes" id="UP000054558"/>
    </source>
</evidence>
<feature type="domain" description="Agenet" evidence="2">
    <location>
        <begin position="113"/>
        <end position="172"/>
    </location>
</feature>
<dbReference type="Proteomes" id="UP000054558">
    <property type="component" value="Unassembled WGS sequence"/>
</dbReference>
<feature type="region of interest" description="Disordered" evidence="1">
    <location>
        <begin position="879"/>
        <end position="908"/>
    </location>
</feature>
<dbReference type="PANTHER" id="PTHR36805:SF7">
    <property type="entry name" value="AGENET DOMAIN-CONTAINING PROTEIN"/>
    <property type="match status" value="1"/>
</dbReference>
<keyword evidence="4" id="KW-1185">Reference proteome</keyword>
<name>A0A1Y1IAB6_KLENI</name>
<dbReference type="OMA" id="PHEDELV"/>
<feature type="compositionally biased region" description="Basic and acidic residues" evidence="1">
    <location>
        <begin position="327"/>
        <end position="345"/>
    </location>
</feature>
<dbReference type="CDD" id="cd20403">
    <property type="entry name" value="Tudor_Agenet_FMRP-like_rpt2"/>
    <property type="match status" value="1"/>
</dbReference>
<feature type="compositionally biased region" description="Basic and acidic residues" evidence="1">
    <location>
        <begin position="625"/>
        <end position="637"/>
    </location>
</feature>
<reference evidence="3 4" key="1">
    <citation type="journal article" date="2014" name="Nat. Commun.">
        <title>Klebsormidium flaccidum genome reveals primary factors for plant terrestrial adaptation.</title>
        <authorList>
            <person name="Hori K."/>
            <person name="Maruyama F."/>
            <person name="Fujisawa T."/>
            <person name="Togashi T."/>
            <person name="Yamamoto N."/>
            <person name="Seo M."/>
            <person name="Sato S."/>
            <person name="Yamada T."/>
            <person name="Mori H."/>
            <person name="Tajima N."/>
            <person name="Moriyama T."/>
            <person name="Ikeuchi M."/>
            <person name="Watanabe M."/>
            <person name="Wada H."/>
            <person name="Kobayashi K."/>
            <person name="Saito M."/>
            <person name="Masuda T."/>
            <person name="Sasaki-Sekimoto Y."/>
            <person name="Mashiguchi K."/>
            <person name="Awai K."/>
            <person name="Shimojima M."/>
            <person name="Masuda S."/>
            <person name="Iwai M."/>
            <person name="Nobusawa T."/>
            <person name="Narise T."/>
            <person name="Kondo S."/>
            <person name="Saito H."/>
            <person name="Sato R."/>
            <person name="Murakawa M."/>
            <person name="Ihara Y."/>
            <person name="Oshima-Yamada Y."/>
            <person name="Ohtaka K."/>
            <person name="Satoh M."/>
            <person name="Sonobe K."/>
            <person name="Ishii M."/>
            <person name="Ohtani R."/>
            <person name="Kanamori-Sato M."/>
            <person name="Honoki R."/>
            <person name="Miyazaki D."/>
            <person name="Mochizuki H."/>
            <person name="Umetsu J."/>
            <person name="Higashi K."/>
            <person name="Shibata D."/>
            <person name="Kamiya Y."/>
            <person name="Sato N."/>
            <person name="Nakamura Y."/>
            <person name="Tabata S."/>
            <person name="Ida S."/>
            <person name="Kurokawa K."/>
            <person name="Ohta H."/>
        </authorList>
    </citation>
    <scope>NUCLEOTIDE SEQUENCE [LARGE SCALE GENOMIC DNA]</scope>
    <source>
        <strain evidence="3 4">NIES-2285</strain>
    </source>
</reference>
<feature type="compositionally biased region" description="Basic and acidic residues" evidence="1">
    <location>
        <begin position="573"/>
        <end position="595"/>
    </location>
</feature>
<evidence type="ECO:0000313" key="3">
    <source>
        <dbReference type="EMBL" id="GAQ85636.1"/>
    </source>
</evidence>
<dbReference type="EMBL" id="DF237195">
    <property type="protein sequence ID" value="GAQ85636.1"/>
    <property type="molecule type" value="Genomic_DNA"/>
</dbReference>
<accession>A0A1Y1IAB6</accession>